<reference evidence="1" key="1">
    <citation type="submission" date="2019-11" db="UniProtKB">
        <authorList>
            <consortium name="WormBaseParasite"/>
        </authorList>
    </citation>
    <scope>IDENTIFICATION</scope>
</reference>
<name>A0A5K3G1L8_MESCO</name>
<proteinExistence type="predicted"/>
<organism evidence="1">
    <name type="scientific">Mesocestoides corti</name>
    <name type="common">Flatworm</name>
    <dbReference type="NCBI Taxonomy" id="53468"/>
    <lineage>
        <taxon>Eukaryota</taxon>
        <taxon>Metazoa</taxon>
        <taxon>Spiralia</taxon>
        <taxon>Lophotrochozoa</taxon>
        <taxon>Platyhelminthes</taxon>
        <taxon>Cestoda</taxon>
        <taxon>Eucestoda</taxon>
        <taxon>Cyclophyllidea</taxon>
        <taxon>Mesocestoididae</taxon>
        <taxon>Mesocestoides</taxon>
    </lineage>
</organism>
<evidence type="ECO:0000313" key="1">
    <source>
        <dbReference type="WBParaSite" id="MCU_014259-RA"/>
    </source>
</evidence>
<protein>
    <submittedName>
        <fullName evidence="1">Pept_C1 domain-containing protein</fullName>
    </submittedName>
</protein>
<accession>A0A5K3G1L8</accession>
<sequence>MKDVGRSWTEWDECGMLQPTIEQTGRGTCSEEAICWATKQASHTAAAAAWIHLFALQECMATSKPAAAAQLAFVSERSFQARGNTNHPILYREWTVVDRQPPRA</sequence>
<dbReference type="WBParaSite" id="MCU_014259-RA">
    <property type="protein sequence ID" value="MCU_014259-RA"/>
    <property type="gene ID" value="MCU_014259"/>
</dbReference>
<dbReference type="AlphaFoldDB" id="A0A5K3G1L8"/>